<evidence type="ECO:0000313" key="1">
    <source>
        <dbReference type="EMBL" id="EEH46473.2"/>
    </source>
</evidence>
<dbReference type="Proteomes" id="UP000001628">
    <property type="component" value="Unassembled WGS sequence"/>
</dbReference>
<dbReference type="RefSeq" id="XP_010758039.1">
    <property type="nucleotide sequence ID" value="XM_010759737.1"/>
</dbReference>
<evidence type="ECO:0000313" key="2">
    <source>
        <dbReference type="Proteomes" id="UP000001628"/>
    </source>
</evidence>
<sequence length="223" mass="25423">MDEPADFCTNPPLSPGGFVQGQVSKLPINCQEVNLIIMNDVCWEKRKEKKKPRLPVELGPPPESPHRCLITERENRLTWHLVSQTWNSIFQELPFAPLPLETLLRYVSGHGIVHQRACICIQSQVQKTLQTKTCATTILLRALKPEQSNPRHSPTRYTICIHRCPSQDLSDLQRRSNHSLTTVSRRRKYQQRSIYSDPTPLMHAVRADQPQVVRFSTGVVCGG</sequence>
<organism evidence="1 2">
    <name type="scientific">Paracoccidioides brasiliensis (strain Pb18)</name>
    <dbReference type="NCBI Taxonomy" id="502780"/>
    <lineage>
        <taxon>Eukaryota</taxon>
        <taxon>Fungi</taxon>
        <taxon>Dikarya</taxon>
        <taxon>Ascomycota</taxon>
        <taxon>Pezizomycotina</taxon>
        <taxon>Eurotiomycetes</taxon>
        <taxon>Eurotiomycetidae</taxon>
        <taxon>Onygenales</taxon>
        <taxon>Ajellomycetaceae</taxon>
        <taxon>Paracoccidioides</taxon>
    </lineage>
</organism>
<accession>C1G5W6</accession>
<dbReference type="eggNOG" id="ENOG502RP3S">
    <property type="taxonomic scope" value="Eukaryota"/>
</dbReference>
<dbReference type="HOGENOM" id="CLU_1240461_0_0_1"/>
<dbReference type="AlphaFoldDB" id="C1G5W6"/>
<proteinExistence type="predicted"/>
<keyword evidence="2" id="KW-1185">Reference proteome</keyword>
<dbReference type="GeneID" id="22582027"/>
<dbReference type="VEuPathDB" id="FungiDB:PADG_02571"/>
<dbReference type="KEGG" id="pbn:PADG_02571"/>
<dbReference type="EMBL" id="KN275959">
    <property type="protein sequence ID" value="EEH46473.2"/>
    <property type="molecule type" value="Genomic_DNA"/>
</dbReference>
<reference evidence="1 2" key="1">
    <citation type="journal article" date="2011" name="PLoS Genet.">
        <title>Comparative genomic analysis of human fungal pathogens causing paracoccidioidomycosis.</title>
        <authorList>
            <person name="Desjardins C.A."/>
            <person name="Champion M.D."/>
            <person name="Holder J.W."/>
            <person name="Muszewska A."/>
            <person name="Goldberg J."/>
            <person name="Bailao A.M."/>
            <person name="Brigido M.M."/>
            <person name="Ferreira M.E."/>
            <person name="Garcia A.M."/>
            <person name="Grynberg M."/>
            <person name="Gujja S."/>
            <person name="Heiman D.I."/>
            <person name="Henn M.R."/>
            <person name="Kodira C.D."/>
            <person name="Leon-Narvaez H."/>
            <person name="Longo L.V."/>
            <person name="Ma L.J."/>
            <person name="Malavazi I."/>
            <person name="Matsuo A.L."/>
            <person name="Morais F.V."/>
            <person name="Pereira M."/>
            <person name="Rodriguez-Brito S."/>
            <person name="Sakthikumar S."/>
            <person name="Salem-Izacc S.M."/>
            <person name="Sykes S.M."/>
            <person name="Teixeira M.M."/>
            <person name="Vallejo M.C."/>
            <person name="Walter M.E."/>
            <person name="Yandava C."/>
            <person name="Young S."/>
            <person name="Zeng Q."/>
            <person name="Zucker J."/>
            <person name="Felipe M.S."/>
            <person name="Goldman G.H."/>
            <person name="Haas B.J."/>
            <person name="McEwen J.G."/>
            <person name="Nino-Vega G."/>
            <person name="Puccia R."/>
            <person name="San-Blas G."/>
            <person name="Soares C.M."/>
            <person name="Birren B.W."/>
            <person name="Cuomo C.A."/>
        </authorList>
    </citation>
    <scope>NUCLEOTIDE SEQUENCE [LARGE SCALE GENOMIC DNA]</scope>
    <source>
        <strain evidence="1 2">Pb18</strain>
    </source>
</reference>
<name>C1G5W6_PARBD</name>
<protein>
    <submittedName>
        <fullName evidence="1">Uncharacterized protein</fullName>
    </submittedName>
</protein>
<gene>
    <name evidence="1" type="ORF">PADG_02571</name>
</gene>
<dbReference type="InParanoid" id="C1G5W6"/>